<feature type="chain" id="PRO_5035278551" description="SCP domain-containing protein" evidence="2">
    <location>
        <begin position="31"/>
        <end position="278"/>
    </location>
</feature>
<dbReference type="GO" id="GO:0005576">
    <property type="term" value="C:extracellular region"/>
    <property type="evidence" value="ECO:0007669"/>
    <property type="project" value="InterPro"/>
</dbReference>
<sequence length="278" mass="29639">MSRRFATPAALAATLVVVVVLALSHHQAAAQETDVVTTTRVANRQRRPPKTKAAQPPRSSPPKQLSPAPSPRRSPPSPSRVSPPSPPSPPPPRSPPPPPNNGSLVGGSCRDIKAVLDVQNKLRAVHKSPPLTWSSALAASATAWAKNQSVKCGGGKSQLTKLGENVFVMHSMPRPSSECAQAVMPWYSENQFYKFDPVKPFTLNLNSGTSQFTQLVWKNTTTVGCGMAVGDSKYWVSGTRYLPAGCLVVVCHYLPMGNVAGEGSFLANVLPNTSYVPL</sequence>
<proteinExistence type="predicted"/>
<evidence type="ECO:0000259" key="3">
    <source>
        <dbReference type="SMART" id="SM00198"/>
    </source>
</evidence>
<dbReference type="Proteomes" id="UP000747399">
    <property type="component" value="Unassembled WGS sequence"/>
</dbReference>
<comment type="caution">
    <text evidence="4">The sequence shown here is derived from an EMBL/GenBank/DDBJ whole genome shotgun (WGS) entry which is preliminary data.</text>
</comment>
<dbReference type="InterPro" id="IPR018244">
    <property type="entry name" value="Allrgn_V5/Tpx1_CS"/>
</dbReference>
<name>A0A8J4BRU1_9CHLO</name>
<reference evidence="4" key="1">
    <citation type="journal article" date="2021" name="Proc. Natl. Acad. Sci. U.S.A.">
        <title>Three genomes in the algal genus Volvox reveal the fate of a haploid sex-determining region after a transition to homothallism.</title>
        <authorList>
            <person name="Yamamoto K."/>
            <person name="Hamaji T."/>
            <person name="Kawai-Toyooka H."/>
            <person name="Matsuzaki R."/>
            <person name="Takahashi F."/>
            <person name="Nishimura Y."/>
            <person name="Kawachi M."/>
            <person name="Noguchi H."/>
            <person name="Minakuchi Y."/>
            <person name="Umen J.G."/>
            <person name="Toyoda A."/>
            <person name="Nozaki H."/>
        </authorList>
    </citation>
    <scope>NUCLEOTIDE SEQUENCE</scope>
    <source>
        <strain evidence="4">NIES-3780</strain>
    </source>
</reference>
<accession>A0A8J4BRU1</accession>
<feature type="region of interest" description="Disordered" evidence="1">
    <location>
        <begin position="27"/>
        <end position="108"/>
    </location>
</feature>
<protein>
    <recommendedName>
        <fullName evidence="3">SCP domain-containing protein</fullName>
    </recommendedName>
</protein>
<dbReference type="EMBL" id="BNCO01000096">
    <property type="protein sequence ID" value="GIL67260.1"/>
    <property type="molecule type" value="Genomic_DNA"/>
</dbReference>
<dbReference type="PANTHER" id="PTHR10334">
    <property type="entry name" value="CYSTEINE-RICH SECRETORY PROTEIN-RELATED"/>
    <property type="match status" value="1"/>
</dbReference>
<keyword evidence="5" id="KW-1185">Reference proteome</keyword>
<dbReference type="PROSITE" id="PS01010">
    <property type="entry name" value="CRISP_2"/>
    <property type="match status" value="1"/>
</dbReference>
<keyword evidence="2" id="KW-0732">Signal</keyword>
<feature type="signal peptide" evidence="2">
    <location>
        <begin position="1"/>
        <end position="30"/>
    </location>
</feature>
<evidence type="ECO:0000313" key="5">
    <source>
        <dbReference type="Proteomes" id="UP000747399"/>
    </source>
</evidence>
<gene>
    <name evidence="4" type="ORF">Vafri_20688</name>
</gene>
<dbReference type="Pfam" id="PF00188">
    <property type="entry name" value="CAP"/>
    <property type="match status" value="1"/>
</dbReference>
<organism evidence="4 5">
    <name type="scientific">Volvox africanus</name>
    <dbReference type="NCBI Taxonomy" id="51714"/>
    <lineage>
        <taxon>Eukaryota</taxon>
        <taxon>Viridiplantae</taxon>
        <taxon>Chlorophyta</taxon>
        <taxon>core chlorophytes</taxon>
        <taxon>Chlorophyceae</taxon>
        <taxon>CS clade</taxon>
        <taxon>Chlamydomonadales</taxon>
        <taxon>Volvocaceae</taxon>
        <taxon>Volvox</taxon>
    </lineage>
</organism>
<dbReference type="InterPro" id="IPR014044">
    <property type="entry name" value="CAP_dom"/>
</dbReference>
<dbReference type="InterPro" id="IPR035940">
    <property type="entry name" value="CAP_sf"/>
</dbReference>
<dbReference type="SMART" id="SM00198">
    <property type="entry name" value="SCP"/>
    <property type="match status" value="1"/>
</dbReference>
<feature type="compositionally biased region" description="Pro residues" evidence="1">
    <location>
        <begin position="68"/>
        <end position="100"/>
    </location>
</feature>
<evidence type="ECO:0000256" key="2">
    <source>
        <dbReference type="SAM" id="SignalP"/>
    </source>
</evidence>
<dbReference type="SUPFAM" id="SSF55797">
    <property type="entry name" value="PR-1-like"/>
    <property type="match status" value="1"/>
</dbReference>
<dbReference type="InterPro" id="IPR001283">
    <property type="entry name" value="CRISP-related"/>
</dbReference>
<dbReference type="Gene3D" id="3.40.33.10">
    <property type="entry name" value="CAP"/>
    <property type="match status" value="1"/>
</dbReference>
<feature type="domain" description="SCP" evidence="3">
    <location>
        <begin position="110"/>
        <end position="261"/>
    </location>
</feature>
<evidence type="ECO:0000256" key="1">
    <source>
        <dbReference type="SAM" id="MobiDB-lite"/>
    </source>
</evidence>
<dbReference type="PRINTS" id="PR00837">
    <property type="entry name" value="V5TPXLIKE"/>
</dbReference>
<dbReference type="AlphaFoldDB" id="A0A8J4BRU1"/>
<evidence type="ECO:0000313" key="4">
    <source>
        <dbReference type="EMBL" id="GIL67260.1"/>
    </source>
</evidence>